<dbReference type="Proteomes" id="UP000622362">
    <property type="component" value="Unassembled WGS sequence"/>
</dbReference>
<gene>
    <name evidence="2" type="ORF">CTJ08_02180</name>
    <name evidence="1" type="ORF">I3V53_09730</name>
</gene>
<dbReference type="Proteomes" id="UP000228502">
    <property type="component" value="Unassembled WGS sequence"/>
</dbReference>
<sequence length="21" mass="2443">MFIINLVKKAIGFFKNLFGNK</sequence>
<evidence type="ECO:0000313" key="1">
    <source>
        <dbReference type="EMBL" id="MBF9304351.1"/>
    </source>
</evidence>
<accession>A0A7D8FAY2</accession>
<dbReference type="RefSeq" id="WP_099797811.1">
    <property type="nucleotide sequence ID" value="NZ_CABGJO010000006.1"/>
</dbReference>
<name>A0A7D8FAY2_STAEP</name>
<comment type="caution">
    <text evidence="1">The sequence shown here is derived from an EMBL/GenBank/DDBJ whole genome shotgun (WGS) entry which is preliminary data.</text>
</comment>
<dbReference type="EMBL" id="PEJG01000002">
    <property type="protein sequence ID" value="PIH11252.1"/>
    <property type="molecule type" value="Genomic_DNA"/>
</dbReference>
<reference evidence="1" key="2">
    <citation type="submission" date="2020-11" db="EMBL/GenBank/DDBJ databases">
        <title>Molecular epidemiology and genomic profiles of multidrug-resistant bacteria collected from clinical sources in South Africa.</title>
        <authorList>
            <person name="Asante J."/>
            <person name="Amoako D.G."/>
        </authorList>
    </citation>
    <scope>NUCLEOTIDE SEQUENCE</scope>
    <source>
        <strain evidence="1">C68</strain>
    </source>
</reference>
<dbReference type="AlphaFoldDB" id="A0A7D8FAY2"/>
<evidence type="ECO:0000313" key="3">
    <source>
        <dbReference type="Proteomes" id="UP000228502"/>
    </source>
</evidence>
<evidence type="ECO:0000313" key="4">
    <source>
        <dbReference type="Proteomes" id="UP000622362"/>
    </source>
</evidence>
<proteinExistence type="predicted"/>
<dbReference type="EMBL" id="JADPYN010000021">
    <property type="protein sequence ID" value="MBF9304351.1"/>
    <property type="molecule type" value="Genomic_DNA"/>
</dbReference>
<protein>
    <submittedName>
        <fullName evidence="1">Epsilon family phenol-soluble modulin</fullName>
    </submittedName>
</protein>
<reference evidence="2 3" key="1">
    <citation type="submission" date="2017-10" db="EMBL/GenBank/DDBJ databases">
        <title>genome sequences of Staph epi in chlorhexidine trial.</title>
        <authorList>
            <person name="Greninger A.L."/>
            <person name="Addetia A."/>
            <person name="Qin X."/>
            <person name="Zerr D."/>
        </authorList>
    </citation>
    <scope>NUCLEOTIDE SEQUENCE [LARGE SCALE GENOMIC DNA]</scope>
    <source>
        <strain evidence="2 3">SCH-17</strain>
    </source>
</reference>
<organism evidence="1 4">
    <name type="scientific">Staphylococcus epidermidis</name>
    <dbReference type="NCBI Taxonomy" id="1282"/>
    <lineage>
        <taxon>Bacteria</taxon>
        <taxon>Bacillati</taxon>
        <taxon>Bacillota</taxon>
        <taxon>Bacilli</taxon>
        <taxon>Bacillales</taxon>
        <taxon>Staphylococcaceae</taxon>
        <taxon>Staphylococcus</taxon>
    </lineage>
</organism>
<dbReference type="NCBIfam" id="NF033428">
    <property type="entry name" value="PSM_epsilo"/>
    <property type="match status" value="1"/>
</dbReference>
<evidence type="ECO:0000313" key="2">
    <source>
        <dbReference type="EMBL" id="PIH11252.1"/>
    </source>
</evidence>